<sequence>MVVMLAQFVMDGVLIAGLLVGMWEWGDLLLFHHRITASRILVAIGLPVLLVIVNRWGPITIPFGIYVVALVALWTVMPHPSSWQVGGSLVIVGAVLVHDLVTTGGTLHKAIDLVVIFMLVLGLRWGAPRLTGLRRRMLLYGSVIGIALISMVANHDAFSDLVISLTAAGVTVSYIIGRADRTHRWEHDIYRAEHDALTGTLTRYGLETWLSQLSAQDRAMGVVIACDLDDFKWFNDTWGHELGDQVLQAFADRILTELRTQGAVVRPGGDEFTVWFPGITPDQAPAIVERLHRAVTEDPYTLATGSFHLGVSIGWAVGELSDDTVRVADQNLLQAKRHGKNCIVATFATPQSPLADGQAPAAHLGWLADAARALWAQWSTAAVLTNTAGAIVAVNAAYEQLTGRTWNELAAQKPGINSAGETPSHVYDALWQTLEDGKTWQGHLKNRRPDGTPWWAYETLVPISIGSQVVGYWGIIQECPTESPVTVTSPTSCDAPETSAADDFLRHLTFNAVFQPVVDLQSESVIGQEALIRPQYHGRLLSPLTVFADAQKAGAVVQLDRVCLQAIIRTINAQGPWPRTQKLFVNVVSATLKDQLTFRRDLQHLTAVVPPNQLVIEVAERHVDAVDWEALAQQYPDVIFAQDDVGTGESDLARLVRWRPAWIKIDIALVNRIVDDNGTRTLLRVLTDWAHGLGSKVIAEGVETESQVMILRECQVDAGQGYFWAHPMPQWITQMTR</sequence>
<dbReference type="PANTHER" id="PTHR33121">
    <property type="entry name" value="CYCLIC DI-GMP PHOSPHODIESTERASE PDEF"/>
    <property type="match status" value="1"/>
</dbReference>
<dbReference type="InterPro" id="IPR035919">
    <property type="entry name" value="EAL_sf"/>
</dbReference>
<dbReference type="NCBIfam" id="TIGR00229">
    <property type="entry name" value="sensory_box"/>
    <property type="match status" value="1"/>
</dbReference>
<dbReference type="EMBL" id="FWWY01000002">
    <property type="protein sequence ID" value="SMC08228.1"/>
    <property type="molecule type" value="Genomic_DNA"/>
</dbReference>
<name>A0A1W1WPJ0_SULTA</name>
<dbReference type="CDD" id="cd01949">
    <property type="entry name" value="GGDEF"/>
    <property type="match status" value="1"/>
</dbReference>
<dbReference type="InterPro" id="IPR035965">
    <property type="entry name" value="PAS-like_dom_sf"/>
</dbReference>
<feature type="transmembrane region" description="Helical" evidence="1">
    <location>
        <begin position="107"/>
        <end position="125"/>
    </location>
</feature>
<dbReference type="SUPFAM" id="SSF55785">
    <property type="entry name" value="PYP-like sensor domain (PAS domain)"/>
    <property type="match status" value="1"/>
</dbReference>
<dbReference type="InterPro" id="IPR000160">
    <property type="entry name" value="GGDEF_dom"/>
</dbReference>
<dbReference type="InterPro" id="IPR001633">
    <property type="entry name" value="EAL_dom"/>
</dbReference>
<dbReference type="InterPro" id="IPR050706">
    <property type="entry name" value="Cyclic-di-GMP_PDE-like"/>
</dbReference>
<evidence type="ECO:0000259" key="3">
    <source>
        <dbReference type="PROSITE" id="PS50887"/>
    </source>
</evidence>
<dbReference type="Pfam" id="PF00990">
    <property type="entry name" value="GGDEF"/>
    <property type="match status" value="1"/>
</dbReference>
<dbReference type="InterPro" id="IPR000014">
    <property type="entry name" value="PAS"/>
</dbReference>
<feature type="transmembrane region" description="Helical" evidence="1">
    <location>
        <begin position="137"/>
        <end position="155"/>
    </location>
</feature>
<gene>
    <name evidence="4" type="ORF">SAMN00768000_3771</name>
</gene>
<keyword evidence="5" id="KW-1185">Reference proteome</keyword>
<dbReference type="PROSITE" id="PS50883">
    <property type="entry name" value="EAL"/>
    <property type="match status" value="1"/>
</dbReference>
<dbReference type="Gene3D" id="3.30.70.270">
    <property type="match status" value="1"/>
</dbReference>
<dbReference type="CDD" id="cd01948">
    <property type="entry name" value="EAL"/>
    <property type="match status" value="1"/>
</dbReference>
<feature type="transmembrane region" description="Helical" evidence="1">
    <location>
        <begin position="35"/>
        <end position="53"/>
    </location>
</feature>
<evidence type="ECO:0000313" key="5">
    <source>
        <dbReference type="Proteomes" id="UP000192660"/>
    </source>
</evidence>
<feature type="transmembrane region" description="Helical" evidence="1">
    <location>
        <begin position="59"/>
        <end position="76"/>
    </location>
</feature>
<dbReference type="CDD" id="cd00130">
    <property type="entry name" value="PAS"/>
    <property type="match status" value="1"/>
</dbReference>
<dbReference type="SMART" id="SM00267">
    <property type="entry name" value="GGDEF"/>
    <property type="match status" value="1"/>
</dbReference>
<dbReference type="InterPro" id="IPR013767">
    <property type="entry name" value="PAS_fold"/>
</dbReference>
<dbReference type="InterPro" id="IPR029787">
    <property type="entry name" value="Nucleotide_cyclase"/>
</dbReference>
<dbReference type="SUPFAM" id="SSF55073">
    <property type="entry name" value="Nucleotide cyclase"/>
    <property type="match status" value="1"/>
</dbReference>
<reference evidence="5" key="1">
    <citation type="submission" date="2017-04" db="EMBL/GenBank/DDBJ databases">
        <authorList>
            <person name="Varghese N."/>
            <person name="Submissions S."/>
        </authorList>
    </citation>
    <scope>NUCLEOTIDE SEQUENCE [LARGE SCALE GENOMIC DNA]</scope>
    <source>
        <strain evidence="5">DSM 9293</strain>
    </source>
</reference>
<dbReference type="Pfam" id="PF00989">
    <property type="entry name" value="PAS"/>
    <property type="match status" value="1"/>
</dbReference>
<keyword evidence="1" id="KW-0472">Membrane</keyword>
<dbReference type="AlphaFoldDB" id="A0A1W1WPJ0"/>
<dbReference type="Gene3D" id="3.20.20.450">
    <property type="entry name" value="EAL domain"/>
    <property type="match status" value="1"/>
</dbReference>
<evidence type="ECO:0000259" key="2">
    <source>
        <dbReference type="PROSITE" id="PS50883"/>
    </source>
</evidence>
<proteinExistence type="predicted"/>
<dbReference type="OrthoDB" id="2079399at2"/>
<dbReference type="GO" id="GO:0071111">
    <property type="term" value="F:cyclic-guanylate-specific phosphodiesterase activity"/>
    <property type="evidence" value="ECO:0007669"/>
    <property type="project" value="InterPro"/>
</dbReference>
<feature type="domain" description="EAL" evidence="2">
    <location>
        <begin position="494"/>
        <end position="737"/>
    </location>
</feature>
<keyword evidence="1" id="KW-1133">Transmembrane helix</keyword>
<dbReference type="PROSITE" id="PS50887">
    <property type="entry name" value="GGDEF"/>
    <property type="match status" value="1"/>
</dbReference>
<dbReference type="NCBIfam" id="TIGR00254">
    <property type="entry name" value="GGDEF"/>
    <property type="match status" value="1"/>
</dbReference>
<dbReference type="Pfam" id="PF00563">
    <property type="entry name" value="EAL"/>
    <property type="match status" value="1"/>
</dbReference>
<accession>A0A1W1WPJ0</accession>
<feature type="domain" description="GGDEF" evidence="3">
    <location>
        <begin position="219"/>
        <end position="348"/>
    </location>
</feature>
<dbReference type="Proteomes" id="UP000192660">
    <property type="component" value="Unassembled WGS sequence"/>
</dbReference>
<keyword evidence="1" id="KW-0812">Transmembrane</keyword>
<feature type="transmembrane region" description="Helical" evidence="1">
    <location>
        <begin position="6"/>
        <end position="23"/>
    </location>
</feature>
<organism evidence="4 5">
    <name type="scientific">Sulfobacillus thermosulfidooxidans (strain DSM 9293 / VKM B-1269 / AT-1)</name>
    <dbReference type="NCBI Taxonomy" id="929705"/>
    <lineage>
        <taxon>Bacteria</taxon>
        <taxon>Bacillati</taxon>
        <taxon>Bacillota</taxon>
        <taxon>Clostridia</taxon>
        <taxon>Eubacteriales</taxon>
        <taxon>Clostridiales Family XVII. Incertae Sedis</taxon>
        <taxon>Sulfobacillus</taxon>
    </lineage>
</organism>
<dbReference type="PANTHER" id="PTHR33121:SF76">
    <property type="entry name" value="SIGNALING PROTEIN"/>
    <property type="match status" value="1"/>
</dbReference>
<dbReference type="Gene3D" id="3.30.450.20">
    <property type="entry name" value="PAS domain"/>
    <property type="match status" value="1"/>
</dbReference>
<dbReference type="SMART" id="SM00052">
    <property type="entry name" value="EAL"/>
    <property type="match status" value="1"/>
</dbReference>
<dbReference type="InterPro" id="IPR043128">
    <property type="entry name" value="Rev_trsase/Diguanyl_cyclase"/>
</dbReference>
<evidence type="ECO:0000256" key="1">
    <source>
        <dbReference type="SAM" id="Phobius"/>
    </source>
</evidence>
<protein>
    <submittedName>
        <fullName evidence="4">PAS domain S-box-containing protein/diguanylate cyclase (GGDEF) domain-containing protein</fullName>
    </submittedName>
</protein>
<dbReference type="SUPFAM" id="SSF141868">
    <property type="entry name" value="EAL domain-like"/>
    <property type="match status" value="1"/>
</dbReference>
<dbReference type="GO" id="GO:0006355">
    <property type="term" value="P:regulation of DNA-templated transcription"/>
    <property type="evidence" value="ECO:0007669"/>
    <property type="project" value="InterPro"/>
</dbReference>
<evidence type="ECO:0000313" key="4">
    <source>
        <dbReference type="EMBL" id="SMC08228.1"/>
    </source>
</evidence>